<proteinExistence type="predicted"/>
<evidence type="ECO:0000313" key="1">
    <source>
        <dbReference type="EMBL" id="TNV86316.1"/>
    </source>
</evidence>
<organism evidence="1 2">
    <name type="scientific">Halteria grandinella</name>
    <dbReference type="NCBI Taxonomy" id="5974"/>
    <lineage>
        <taxon>Eukaryota</taxon>
        <taxon>Sar</taxon>
        <taxon>Alveolata</taxon>
        <taxon>Ciliophora</taxon>
        <taxon>Intramacronucleata</taxon>
        <taxon>Spirotrichea</taxon>
        <taxon>Stichotrichia</taxon>
        <taxon>Sporadotrichida</taxon>
        <taxon>Halteriidae</taxon>
        <taxon>Halteria</taxon>
    </lineage>
</organism>
<protein>
    <submittedName>
        <fullName evidence="1">Uncharacterized protein</fullName>
    </submittedName>
</protein>
<comment type="caution">
    <text evidence="1">The sequence shown here is derived from an EMBL/GenBank/DDBJ whole genome shotgun (WGS) entry which is preliminary data.</text>
</comment>
<reference evidence="1" key="1">
    <citation type="submission" date="2019-06" db="EMBL/GenBank/DDBJ databases">
        <authorList>
            <person name="Zheng W."/>
        </authorList>
    </citation>
    <scope>NUCLEOTIDE SEQUENCE</scope>
    <source>
        <strain evidence="1">QDHG01</strain>
    </source>
</reference>
<dbReference type="Proteomes" id="UP000785679">
    <property type="component" value="Unassembled WGS sequence"/>
</dbReference>
<accession>A0A8J8T9E6</accession>
<name>A0A8J8T9E6_HALGN</name>
<dbReference type="AlphaFoldDB" id="A0A8J8T9E6"/>
<dbReference type="EMBL" id="RRYP01001170">
    <property type="protein sequence ID" value="TNV86316.1"/>
    <property type="molecule type" value="Genomic_DNA"/>
</dbReference>
<gene>
    <name evidence="1" type="ORF">FGO68_gene7003</name>
</gene>
<sequence length="110" mass="13247">MFTKHLFQIQGKESLLCKLKRGITHLDLQQLTRVSSFTREHDQMKQNWFQSLSQTNQKVTYINQYLESQRILPKMQIWHQSSTNQDLSFHRFRLLKQGRHLNKACFLILS</sequence>
<keyword evidence="2" id="KW-1185">Reference proteome</keyword>
<evidence type="ECO:0000313" key="2">
    <source>
        <dbReference type="Proteomes" id="UP000785679"/>
    </source>
</evidence>